<dbReference type="InterPro" id="IPR017438">
    <property type="entry name" value="ATP-NAD_kinase_N"/>
</dbReference>
<protein>
    <submittedName>
        <fullName evidence="13">YegS/Rv2252/BmrU family lipid kinase</fullName>
    </submittedName>
</protein>
<dbReference type="SMART" id="SM00046">
    <property type="entry name" value="DAGKc"/>
    <property type="match status" value="1"/>
</dbReference>
<dbReference type="Pfam" id="PF19279">
    <property type="entry name" value="YegS_C"/>
    <property type="match status" value="1"/>
</dbReference>
<evidence type="ECO:0000256" key="6">
    <source>
        <dbReference type="ARBA" id="ARBA00022777"/>
    </source>
</evidence>
<name>A0ABU0GC21_9HYPH</name>
<keyword evidence="2" id="KW-0444">Lipid biosynthesis</keyword>
<comment type="caution">
    <text evidence="13">The sequence shown here is derived from an EMBL/GenBank/DDBJ whole genome shotgun (WGS) entry which is preliminary data.</text>
</comment>
<evidence type="ECO:0000256" key="8">
    <source>
        <dbReference type="ARBA" id="ARBA00022842"/>
    </source>
</evidence>
<dbReference type="PANTHER" id="PTHR12358:SF106">
    <property type="entry name" value="LIPID KINASE YEGS"/>
    <property type="match status" value="1"/>
</dbReference>
<evidence type="ECO:0000256" key="10">
    <source>
        <dbReference type="ARBA" id="ARBA00023209"/>
    </source>
</evidence>
<evidence type="ECO:0000256" key="5">
    <source>
        <dbReference type="ARBA" id="ARBA00022741"/>
    </source>
</evidence>
<dbReference type="InterPro" id="IPR050187">
    <property type="entry name" value="Lipid_Phosphate_FormReg"/>
</dbReference>
<dbReference type="PANTHER" id="PTHR12358">
    <property type="entry name" value="SPHINGOSINE KINASE"/>
    <property type="match status" value="1"/>
</dbReference>
<keyword evidence="11" id="KW-1208">Phospholipid metabolism</keyword>
<comment type="cofactor">
    <cofactor evidence="1">
        <name>Mg(2+)</name>
        <dbReference type="ChEBI" id="CHEBI:18420"/>
    </cofactor>
</comment>
<evidence type="ECO:0000313" key="14">
    <source>
        <dbReference type="Proteomes" id="UP001238496"/>
    </source>
</evidence>
<reference evidence="13 14" key="1">
    <citation type="submission" date="2023-07" db="EMBL/GenBank/DDBJ databases">
        <title>Genomic Encyclopedia of Type Strains, Phase IV (KMG-IV): sequencing the most valuable type-strain genomes for metagenomic binning, comparative biology and taxonomic classification.</title>
        <authorList>
            <person name="Goeker M."/>
        </authorList>
    </citation>
    <scope>NUCLEOTIDE SEQUENCE [LARGE SCALE GENOMIC DNA]</scope>
    <source>
        <strain evidence="13 14">DSM 1111</strain>
    </source>
</reference>
<dbReference type="InterPro" id="IPR001206">
    <property type="entry name" value="Diacylglycerol_kinase_cat_dom"/>
</dbReference>
<dbReference type="Gene3D" id="3.40.50.10330">
    <property type="entry name" value="Probable inorganic polyphosphate/atp-NAD kinase, domain 1"/>
    <property type="match status" value="1"/>
</dbReference>
<keyword evidence="9" id="KW-0443">Lipid metabolism</keyword>
<dbReference type="Pfam" id="PF00781">
    <property type="entry name" value="DAGK_cat"/>
    <property type="match status" value="1"/>
</dbReference>
<evidence type="ECO:0000259" key="12">
    <source>
        <dbReference type="PROSITE" id="PS50146"/>
    </source>
</evidence>
<keyword evidence="5" id="KW-0547">Nucleotide-binding</keyword>
<keyword evidence="7" id="KW-0067">ATP-binding</keyword>
<sequence length="306" mass="32838">MKIAVVRNPIAGGRTGQRQWAPLLAAFRARFPDMEIHESRSSGDARRLACELAAGPYDLLLVAGGDGTISDVVDGVLTSSRPDMPLAFLPVGTGCDFVRNFALPADPAALADHIANAPLRKIDAGLLIARDGNGSEQRRHFANITSAGISGEIVDAVNAPGRPRILNGPLRFLVHSALAMLRYRPYDFEVLVDGMLVHQGRLALVAIANGGWFGGGMHITPDADISDGMFEVAVMREERVLGLLNLLGRLHSAGHVGHPLLSFHRARRVEVRPRDPARFPIEVDGEAPIRGGFVAEILPGVLTVRT</sequence>
<dbReference type="RefSeq" id="WP_307376035.1">
    <property type="nucleotide sequence ID" value="NZ_JAUSUW010000014.1"/>
</dbReference>
<organism evidence="13 14">
    <name type="scientific">Peteryoungia aggregata LMG 23059</name>
    <dbReference type="NCBI Taxonomy" id="1368425"/>
    <lineage>
        <taxon>Bacteria</taxon>
        <taxon>Pseudomonadati</taxon>
        <taxon>Pseudomonadota</taxon>
        <taxon>Alphaproteobacteria</taxon>
        <taxon>Hyphomicrobiales</taxon>
        <taxon>Rhizobiaceae</taxon>
        <taxon>Peteryoungia</taxon>
    </lineage>
</organism>
<keyword evidence="6 13" id="KW-0418">Kinase</keyword>
<dbReference type="InterPro" id="IPR016064">
    <property type="entry name" value="NAD/diacylglycerol_kinase_sf"/>
</dbReference>
<dbReference type="Gene3D" id="2.60.200.40">
    <property type="match status" value="1"/>
</dbReference>
<dbReference type="InterPro" id="IPR005218">
    <property type="entry name" value="Diacylglycerol/lipid_kinase"/>
</dbReference>
<evidence type="ECO:0000256" key="7">
    <source>
        <dbReference type="ARBA" id="ARBA00022840"/>
    </source>
</evidence>
<dbReference type="SUPFAM" id="SSF111331">
    <property type="entry name" value="NAD kinase/diacylglycerol kinase-like"/>
    <property type="match status" value="1"/>
</dbReference>
<evidence type="ECO:0000313" key="13">
    <source>
        <dbReference type="EMBL" id="MDQ0422892.1"/>
    </source>
</evidence>
<keyword evidence="10" id="KW-0594">Phospholipid biosynthesis</keyword>
<evidence type="ECO:0000256" key="2">
    <source>
        <dbReference type="ARBA" id="ARBA00022516"/>
    </source>
</evidence>
<evidence type="ECO:0000256" key="9">
    <source>
        <dbReference type="ARBA" id="ARBA00023098"/>
    </source>
</evidence>
<evidence type="ECO:0000256" key="4">
    <source>
        <dbReference type="ARBA" id="ARBA00022723"/>
    </source>
</evidence>
<dbReference type="InterPro" id="IPR045540">
    <property type="entry name" value="YegS/DAGK_C"/>
</dbReference>
<feature type="domain" description="DAGKc" evidence="12">
    <location>
        <begin position="1"/>
        <end position="131"/>
    </location>
</feature>
<keyword evidence="3" id="KW-0808">Transferase</keyword>
<gene>
    <name evidence="13" type="ORF">J2045_003942</name>
</gene>
<dbReference type="Proteomes" id="UP001238496">
    <property type="component" value="Unassembled WGS sequence"/>
</dbReference>
<dbReference type="EMBL" id="JAUSUW010000014">
    <property type="protein sequence ID" value="MDQ0422892.1"/>
    <property type="molecule type" value="Genomic_DNA"/>
</dbReference>
<dbReference type="GO" id="GO:0016301">
    <property type="term" value="F:kinase activity"/>
    <property type="evidence" value="ECO:0007669"/>
    <property type="project" value="UniProtKB-KW"/>
</dbReference>
<evidence type="ECO:0000256" key="3">
    <source>
        <dbReference type="ARBA" id="ARBA00022679"/>
    </source>
</evidence>
<keyword evidence="8" id="KW-0460">Magnesium</keyword>
<evidence type="ECO:0000256" key="11">
    <source>
        <dbReference type="ARBA" id="ARBA00023264"/>
    </source>
</evidence>
<keyword evidence="14" id="KW-1185">Reference proteome</keyword>
<accession>A0ABU0GC21</accession>
<dbReference type="NCBIfam" id="TIGR00147">
    <property type="entry name" value="YegS/Rv2252/BmrU family lipid kinase"/>
    <property type="match status" value="1"/>
</dbReference>
<dbReference type="PROSITE" id="PS50146">
    <property type="entry name" value="DAGK"/>
    <property type="match status" value="1"/>
</dbReference>
<evidence type="ECO:0000256" key="1">
    <source>
        <dbReference type="ARBA" id="ARBA00001946"/>
    </source>
</evidence>
<proteinExistence type="predicted"/>
<keyword evidence="4" id="KW-0479">Metal-binding</keyword>